<dbReference type="PANTHER" id="PTHR44170:SF29">
    <property type="entry name" value="NEOGENIN"/>
    <property type="match status" value="1"/>
</dbReference>
<dbReference type="InterPro" id="IPR013098">
    <property type="entry name" value="Ig_I-set"/>
</dbReference>
<feature type="domain" description="Fibronectin type-III" evidence="14">
    <location>
        <begin position="651"/>
        <end position="745"/>
    </location>
</feature>
<keyword evidence="12" id="KW-0732">Signal</keyword>
<sequence>MGRNQEMNSWIFVGWILLLNYFTNILADSKEPASFSDFKFSIEPSDVIALKHQPALLNCSAEYGGSKTPEMQWIRDGVFMNFEGDTRRYKLSNGSLFFSEIVHSRDSRPDEGIYQCVASVAGLGTIVSRTVKLQVAYIARSFTQEPVTQQLRVGETAMFRCLIDGAPPPQITWFKEDYELKQEDSNINLQIYPEGVLEISDIKPSDVGRYRCKAVNADRWRMSSYAALTLLSGQDSLFGVSPTFVMVPRDKSVLEGTTVTLFCAANGLDRLRFKPTILWLKDGKEIDMSDLDSRFSLVGPTTSNLQISEVLEEDAGLYTCRASNNVDSNDADATLTVHVKPRFVTKPHNMYAHVSADVRFDCNVYSVPPPTIQWMKNGDVVIPSDYFQIINDRDLKILGLVNSDDGLYQCVASNVAGTIQASAQLVILQPDVPIPTLRPHTTPTPAGQTEGVASDLPGTPRQLAAAIVSTRFVTLSWREPLMTGESIINNYSVYWKETGSNRERVTNTSATELNIQHLKPSTRYEFRVLAYNSLGPGRSMAEITVETQPEVNVPSSPRELRAFPLSPSVIKVMWRPPEKPNGAITNYKLYYYKVGAEEETDVSVNGLEKILSGLKGFTEYSFRVVAFNSNGPGMSTEEVNSRTYSDVPSAVPQNVTIETDSSTSIVIRWEPPSEENRNGIITGYKIRYKREGARRGETFTTAGDLRVYTIADLQRHTTYVVRISAMTVNGSGPATEWLRAETFISDLDESTVPGQPSSLRVRPLPTSIVVSWTPPVNTEVKIRGYKIGYGKGIPDVHEIYVDAKQRYYTLRNLEPGSEYVISLRANNNKGFGVPSLETVSTRQKAQEESATPMIPPVGLKAIVLSSSTIVVTWSDSTLGRNQRITDIRYYTVKYNAAPYNKKPKYINSTDLNVHIEDLKPNTEYEFSVKVIKGKRQSTWSLSVTNRTFEGIPQTAPRDLTTIRAARNPSHLILNWQPPRVANGQVTGYLVFYTTDATRNDRDWVVEGVLGDKLTVTIKGLTPETTYYFKVQARNSKGYGPFSSTAIYSTPKSDGTGGGPIKTPGILDPPLDAGDNTGNSKDNQQGSSGGISTNTLWIIIACIAGVTIIAIVGVIVFLCKRRMDNNSSERRSKYKPAKTAAKSGPNKDLKPPDLWIHDQMELKNMDRSQQEPLMVTTIPQDMQQNPEEMPLEMDKRRNSFISDSAYDSQDDRYRRALRPKPIMIPVDAQPAPPREPIATALPNGHLSGDDSLTRPVYPRTNYYSSTPRVHAGDSSLPSSGLQSPTSPSPQNELPPIPYDQLSLHSSRSDGTDGTNKSLPPGPRPQHPLKSFTVPGPPPHLLNQQSAPSTPAARHIDDCPPDRIVRVKPQQPSSPFKKPPASLMSANFNKNRPPLPVISPRAPDVTMTGNLGNPDIQTSTEELTQEMANLEGIMKNLNAITQAEFEC</sequence>
<keyword evidence="16" id="KW-1185">Reference proteome</keyword>
<evidence type="ECO:0000256" key="8">
    <source>
        <dbReference type="ARBA" id="ARBA00023180"/>
    </source>
</evidence>
<dbReference type="Pfam" id="PF00041">
    <property type="entry name" value="fn3"/>
    <property type="match status" value="6"/>
</dbReference>
<keyword evidence="6 11" id="KW-0472">Membrane</keyword>
<protein>
    <recommendedName>
        <fullName evidence="17">Neogenin</fullName>
    </recommendedName>
</protein>
<comment type="similarity">
    <text evidence="2">Belongs to the immunoglobulin superfamily. DCC family.</text>
</comment>
<evidence type="ECO:0000256" key="3">
    <source>
        <dbReference type="ARBA" id="ARBA00022692"/>
    </source>
</evidence>
<evidence type="ECO:0000256" key="1">
    <source>
        <dbReference type="ARBA" id="ARBA00004479"/>
    </source>
</evidence>
<comment type="caution">
    <text evidence="15">The sequence shown here is derived from an EMBL/GenBank/DDBJ whole genome shotgun (WGS) entry which is preliminary data.</text>
</comment>
<dbReference type="PROSITE" id="PS50835">
    <property type="entry name" value="IG_LIKE"/>
    <property type="match status" value="4"/>
</dbReference>
<feature type="region of interest" description="Disordered" evidence="10">
    <location>
        <begin position="1200"/>
        <end position="1358"/>
    </location>
</feature>
<keyword evidence="8" id="KW-0325">Glycoprotein</keyword>
<feature type="compositionally biased region" description="Polar residues" evidence="10">
    <location>
        <begin position="1274"/>
        <end position="1290"/>
    </location>
</feature>
<dbReference type="InterPro" id="IPR036116">
    <property type="entry name" value="FN3_sf"/>
</dbReference>
<dbReference type="FunFam" id="2.60.40.10:FF:000101">
    <property type="entry name" value="Neogenin isoform 1"/>
    <property type="match status" value="1"/>
</dbReference>
<evidence type="ECO:0000313" key="16">
    <source>
        <dbReference type="Proteomes" id="UP000749559"/>
    </source>
</evidence>
<dbReference type="CDD" id="cd00063">
    <property type="entry name" value="FN3"/>
    <property type="match status" value="6"/>
</dbReference>
<feature type="domain" description="Fibronectin type-III" evidence="14">
    <location>
        <begin position="752"/>
        <end position="848"/>
    </location>
</feature>
<proteinExistence type="inferred from homology"/>
<feature type="transmembrane region" description="Helical" evidence="11">
    <location>
        <begin position="1095"/>
        <end position="1118"/>
    </location>
</feature>
<feature type="domain" description="Fibronectin type-III" evidence="14">
    <location>
        <begin position="556"/>
        <end position="646"/>
    </location>
</feature>
<evidence type="ECO:0008006" key="17">
    <source>
        <dbReference type="Google" id="ProtNLM"/>
    </source>
</evidence>
<dbReference type="Pfam" id="PF07679">
    <property type="entry name" value="I-set"/>
    <property type="match status" value="3"/>
</dbReference>
<keyword evidence="9" id="KW-0393">Immunoglobulin domain</keyword>
<feature type="domain" description="Fibronectin type-III" evidence="14">
    <location>
        <begin position="459"/>
        <end position="550"/>
    </location>
</feature>
<dbReference type="SUPFAM" id="SSF48726">
    <property type="entry name" value="Immunoglobulin"/>
    <property type="match status" value="4"/>
</dbReference>
<feature type="domain" description="Ig-like" evidence="13">
    <location>
        <begin position="140"/>
        <end position="229"/>
    </location>
</feature>
<dbReference type="SMART" id="SM00060">
    <property type="entry name" value="FN3"/>
    <property type="match status" value="6"/>
</dbReference>
<name>A0A8S4PES4_OWEFU</name>
<dbReference type="InterPro" id="IPR003599">
    <property type="entry name" value="Ig_sub"/>
</dbReference>
<comment type="subcellular location">
    <subcellularLocation>
        <location evidence="1">Membrane</location>
        <topology evidence="1">Single-pass type I membrane protein</topology>
    </subcellularLocation>
</comment>
<evidence type="ECO:0000256" key="5">
    <source>
        <dbReference type="ARBA" id="ARBA00022989"/>
    </source>
</evidence>
<feature type="domain" description="Ig-like" evidence="13">
    <location>
        <begin position="242"/>
        <end position="336"/>
    </location>
</feature>
<dbReference type="PRINTS" id="PR00014">
    <property type="entry name" value="FNTYPEIII"/>
</dbReference>
<evidence type="ECO:0000313" key="15">
    <source>
        <dbReference type="EMBL" id="CAH1789696.1"/>
    </source>
</evidence>
<dbReference type="GO" id="GO:0098609">
    <property type="term" value="P:cell-cell adhesion"/>
    <property type="evidence" value="ECO:0007669"/>
    <property type="project" value="TreeGrafter"/>
</dbReference>
<gene>
    <name evidence="15" type="ORF">OFUS_LOCUS15011</name>
</gene>
<evidence type="ECO:0000256" key="12">
    <source>
        <dbReference type="SAM" id="SignalP"/>
    </source>
</evidence>
<evidence type="ECO:0000256" key="10">
    <source>
        <dbReference type="SAM" id="MobiDB-lite"/>
    </source>
</evidence>
<dbReference type="InterPro" id="IPR036179">
    <property type="entry name" value="Ig-like_dom_sf"/>
</dbReference>
<evidence type="ECO:0000256" key="2">
    <source>
        <dbReference type="ARBA" id="ARBA00009588"/>
    </source>
</evidence>
<dbReference type="Pfam" id="PF00047">
    <property type="entry name" value="ig"/>
    <property type="match status" value="1"/>
</dbReference>
<dbReference type="Proteomes" id="UP000749559">
    <property type="component" value="Unassembled WGS sequence"/>
</dbReference>
<feature type="chain" id="PRO_5035751643" description="Neogenin" evidence="12">
    <location>
        <begin position="28"/>
        <end position="1445"/>
    </location>
</feature>
<dbReference type="Gene3D" id="2.60.40.10">
    <property type="entry name" value="Immunoglobulins"/>
    <property type="match status" value="10"/>
</dbReference>
<feature type="domain" description="Ig-like" evidence="13">
    <location>
        <begin position="341"/>
        <end position="426"/>
    </location>
</feature>
<dbReference type="SMART" id="SM00408">
    <property type="entry name" value="IGc2"/>
    <property type="match status" value="4"/>
</dbReference>
<dbReference type="InterPro" id="IPR003598">
    <property type="entry name" value="Ig_sub2"/>
</dbReference>
<keyword evidence="3 11" id="KW-0812">Transmembrane</keyword>
<dbReference type="Pfam" id="PF06583">
    <property type="entry name" value="Neogenin_C"/>
    <property type="match status" value="1"/>
</dbReference>
<dbReference type="FunFam" id="2.60.40.10:FF:000133">
    <property type="entry name" value="Neogenin isoform 1"/>
    <property type="match status" value="1"/>
</dbReference>
<dbReference type="InterPro" id="IPR013151">
    <property type="entry name" value="Immunoglobulin_dom"/>
</dbReference>
<feature type="signal peptide" evidence="12">
    <location>
        <begin position="1"/>
        <end position="27"/>
    </location>
</feature>
<dbReference type="PROSITE" id="PS50853">
    <property type="entry name" value="FN3"/>
    <property type="match status" value="6"/>
</dbReference>
<organism evidence="15 16">
    <name type="scientific">Owenia fusiformis</name>
    <name type="common">Polychaete worm</name>
    <dbReference type="NCBI Taxonomy" id="6347"/>
    <lineage>
        <taxon>Eukaryota</taxon>
        <taxon>Metazoa</taxon>
        <taxon>Spiralia</taxon>
        <taxon>Lophotrochozoa</taxon>
        <taxon>Annelida</taxon>
        <taxon>Polychaeta</taxon>
        <taxon>Sedentaria</taxon>
        <taxon>Canalipalpata</taxon>
        <taxon>Sabellida</taxon>
        <taxon>Oweniida</taxon>
        <taxon>Oweniidae</taxon>
        <taxon>Owenia</taxon>
    </lineage>
</organism>
<dbReference type="InterPro" id="IPR007110">
    <property type="entry name" value="Ig-like_dom"/>
</dbReference>
<dbReference type="CDD" id="cd00096">
    <property type="entry name" value="Ig"/>
    <property type="match status" value="2"/>
</dbReference>
<dbReference type="FunFam" id="2.60.40.10:FF:000551">
    <property type="entry name" value="Protogenin A"/>
    <property type="match status" value="1"/>
</dbReference>
<evidence type="ECO:0000256" key="6">
    <source>
        <dbReference type="ARBA" id="ARBA00023136"/>
    </source>
</evidence>
<dbReference type="SUPFAM" id="SSF49265">
    <property type="entry name" value="Fibronectin type III"/>
    <property type="match status" value="4"/>
</dbReference>
<feature type="region of interest" description="Disordered" evidence="10">
    <location>
        <begin position="1049"/>
        <end position="1087"/>
    </location>
</feature>
<accession>A0A8S4PES4</accession>
<reference evidence="15" key="1">
    <citation type="submission" date="2022-03" db="EMBL/GenBank/DDBJ databases">
        <authorList>
            <person name="Martin C."/>
        </authorList>
    </citation>
    <scope>NUCLEOTIDE SEQUENCE</scope>
</reference>
<dbReference type="GO" id="GO:0016020">
    <property type="term" value="C:membrane"/>
    <property type="evidence" value="ECO:0007669"/>
    <property type="project" value="UniProtKB-SubCell"/>
</dbReference>
<dbReference type="InterPro" id="IPR010560">
    <property type="entry name" value="Neogenin_C"/>
</dbReference>
<evidence type="ECO:0000256" key="11">
    <source>
        <dbReference type="SAM" id="Phobius"/>
    </source>
</evidence>
<dbReference type="FunFam" id="2.60.40.10:FF:000028">
    <property type="entry name" value="Neuronal cell adhesion molecule"/>
    <property type="match status" value="1"/>
</dbReference>
<keyword evidence="7" id="KW-1015">Disulfide bond</keyword>
<evidence type="ECO:0000259" key="14">
    <source>
        <dbReference type="PROSITE" id="PS50853"/>
    </source>
</evidence>
<dbReference type="SMART" id="SM00409">
    <property type="entry name" value="IG"/>
    <property type="match status" value="5"/>
</dbReference>
<evidence type="ECO:0000259" key="13">
    <source>
        <dbReference type="PROSITE" id="PS50835"/>
    </source>
</evidence>
<evidence type="ECO:0000256" key="7">
    <source>
        <dbReference type="ARBA" id="ARBA00023157"/>
    </source>
</evidence>
<keyword evidence="5 11" id="KW-1133">Transmembrane helix</keyword>
<evidence type="ECO:0000256" key="9">
    <source>
        <dbReference type="ARBA" id="ARBA00023319"/>
    </source>
</evidence>
<evidence type="ECO:0000256" key="4">
    <source>
        <dbReference type="ARBA" id="ARBA00022737"/>
    </source>
</evidence>
<feature type="domain" description="Ig-like" evidence="13">
    <location>
        <begin position="32"/>
        <end position="132"/>
    </location>
</feature>
<dbReference type="FunFam" id="2.60.40.10:FF:000004">
    <property type="entry name" value="DCC isoform 1"/>
    <property type="match status" value="1"/>
</dbReference>
<dbReference type="InterPro" id="IPR003961">
    <property type="entry name" value="FN3_dom"/>
</dbReference>
<dbReference type="FunFam" id="2.60.40.10:FF:000032">
    <property type="entry name" value="palladin isoform X1"/>
    <property type="match status" value="2"/>
</dbReference>
<dbReference type="InterPro" id="IPR013783">
    <property type="entry name" value="Ig-like_fold"/>
</dbReference>
<feature type="domain" description="Fibronectin type-III" evidence="14">
    <location>
        <begin position="855"/>
        <end position="950"/>
    </location>
</feature>
<keyword evidence="4" id="KW-0677">Repeat</keyword>
<feature type="region of interest" description="Disordered" evidence="10">
    <location>
        <begin position="1125"/>
        <end position="1152"/>
    </location>
</feature>
<feature type="compositionally biased region" description="Polar residues" evidence="10">
    <location>
        <begin position="1075"/>
        <end position="1087"/>
    </location>
</feature>
<dbReference type="PANTHER" id="PTHR44170">
    <property type="entry name" value="PROTEIN SIDEKICK"/>
    <property type="match status" value="1"/>
</dbReference>
<dbReference type="EMBL" id="CAIIXF020000007">
    <property type="protein sequence ID" value="CAH1789696.1"/>
    <property type="molecule type" value="Genomic_DNA"/>
</dbReference>
<dbReference type="FunFam" id="2.60.40.10:FF:000189">
    <property type="entry name" value="Neogenin isoform 3"/>
    <property type="match status" value="1"/>
</dbReference>
<feature type="domain" description="Fibronectin type-III" evidence="14">
    <location>
        <begin position="955"/>
        <end position="1052"/>
    </location>
</feature>